<dbReference type="AlphaFoldDB" id="A0A3N0E9I8"/>
<evidence type="ECO:0000313" key="4">
    <source>
        <dbReference type="EMBL" id="RNL84399.1"/>
    </source>
</evidence>
<dbReference type="PANTHER" id="PTHR43252:SF6">
    <property type="entry name" value="NEGATIVE TRANSCRIPTION REGULATOR PADR"/>
    <property type="match status" value="1"/>
</dbReference>
<sequence>MSLRHGLLGLLAEGPASGYDLARRFQESLGLVWPAQHPRIYVELSRLAQDGLAEVDSHGPRGRKAYRITDDGLHEVRRWLAAEEIDHTLRMETVQRAYFCWLMEPEEFTAYLERERDHYLRAAEMLRGYAESKDRGEWGSGPQARAMRLALEAGIRINDALAGWTEWAAETNVMSSEDFGTATGGGQDPNVGEATEEPRRTGPRSEDRPDTLRDGDR</sequence>
<dbReference type="Gene3D" id="1.10.10.10">
    <property type="entry name" value="Winged helix-like DNA-binding domain superfamily/Winged helix DNA-binding domain"/>
    <property type="match status" value="1"/>
</dbReference>
<dbReference type="InterPro" id="IPR036388">
    <property type="entry name" value="WH-like_DNA-bd_sf"/>
</dbReference>
<feature type="compositionally biased region" description="Basic and acidic residues" evidence="1">
    <location>
        <begin position="196"/>
        <end position="217"/>
    </location>
</feature>
<proteinExistence type="predicted"/>
<reference evidence="4 5" key="1">
    <citation type="submission" date="2018-11" db="EMBL/GenBank/DDBJ databases">
        <title>The genome draft of YIM 96095.</title>
        <authorList>
            <person name="Tang S.-K."/>
            <person name="Chunyu W.-X."/>
            <person name="Feng Y.-Z."/>
        </authorList>
    </citation>
    <scope>NUCLEOTIDE SEQUENCE [LARGE SCALE GENOMIC DNA]</scope>
    <source>
        <strain evidence="4 5">YIM 96095</strain>
    </source>
</reference>
<dbReference type="Pfam" id="PF03551">
    <property type="entry name" value="PadR"/>
    <property type="match status" value="1"/>
</dbReference>
<evidence type="ECO:0000256" key="1">
    <source>
        <dbReference type="SAM" id="MobiDB-lite"/>
    </source>
</evidence>
<keyword evidence="5" id="KW-1185">Reference proteome</keyword>
<feature type="domain" description="Transcription regulator PadR C-terminal" evidence="3">
    <location>
        <begin position="90"/>
        <end position="170"/>
    </location>
</feature>
<dbReference type="OrthoDB" id="3186544at2"/>
<evidence type="ECO:0000313" key="5">
    <source>
        <dbReference type="Proteomes" id="UP000269198"/>
    </source>
</evidence>
<comment type="caution">
    <text evidence="4">The sequence shown here is derived from an EMBL/GenBank/DDBJ whole genome shotgun (WGS) entry which is preliminary data.</text>
</comment>
<dbReference type="InterPro" id="IPR018309">
    <property type="entry name" value="Tscrpt_reg_PadR_C"/>
</dbReference>
<feature type="region of interest" description="Disordered" evidence="1">
    <location>
        <begin position="177"/>
        <end position="217"/>
    </location>
</feature>
<dbReference type="EMBL" id="RJMB01000011">
    <property type="protein sequence ID" value="RNL84399.1"/>
    <property type="molecule type" value="Genomic_DNA"/>
</dbReference>
<evidence type="ECO:0000259" key="3">
    <source>
        <dbReference type="Pfam" id="PF10400"/>
    </source>
</evidence>
<gene>
    <name evidence="4" type="ORF">EFW17_12675</name>
</gene>
<dbReference type="Proteomes" id="UP000269198">
    <property type="component" value="Unassembled WGS sequence"/>
</dbReference>
<accession>A0A3N0E9I8</accession>
<evidence type="ECO:0000259" key="2">
    <source>
        <dbReference type="Pfam" id="PF03551"/>
    </source>
</evidence>
<name>A0A3N0E9I8_9ACTN</name>
<dbReference type="PANTHER" id="PTHR43252">
    <property type="entry name" value="TRANSCRIPTIONAL REGULATOR YQJI"/>
    <property type="match status" value="1"/>
</dbReference>
<dbReference type="Pfam" id="PF10400">
    <property type="entry name" value="Vir_act_alpha_C"/>
    <property type="match status" value="1"/>
</dbReference>
<dbReference type="RefSeq" id="WP_123201569.1">
    <property type="nucleotide sequence ID" value="NZ_RJMB01000011.1"/>
</dbReference>
<protein>
    <submittedName>
        <fullName evidence="4">PadR family transcriptional regulator</fullName>
    </submittedName>
</protein>
<feature type="domain" description="Transcription regulator PadR N-terminal" evidence="2">
    <location>
        <begin position="7"/>
        <end position="76"/>
    </location>
</feature>
<organism evidence="4 5">
    <name type="scientific">Halostreptopolyspora alba</name>
    <dbReference type="NCBI Taxonomy" id="2487137"/>
    <lineage>
        <taxon>Bacteria</taxon>
        <taxon>Bacillati</taxon>
        <taxon>Actinomycetota</taxon>
        <taxon>Actinomycetes</taxon>
        <taxon>Streptosporangiales</taxon>
        <taxon>Nocardiopsidaceae</taxon>
        <taxon>Halostreptopolyspora</taxon>
    </lineage>
</organism>
<dbReference type="InterPro" id="IPR036390">
    <property type="entry name" value="WH_DNA-bd_sf"/>
</dbReference>
<dbReference type="InterPro" id="IPR005149">
    <property type="entry name" value="Tscrpt_reg_PadR_N"/>
</dbReference>
<dbReference type="SUPFAM" id="SSF46785">
    <property type="entry name" value="Winged helix' DNA-binding domain"/>
    <property type="match status" value="1"/>
</dbReference>